<dbReference type="SUPFAM" id="SSF51445">
    <property type="entry name" value="(Trans)glycosidases"/>
    <property type="match status" value="1"/>
</dbReference>
<evidence type="ECO:0000259" key="5">
    <source>
        <dbReference type="SMART" id="SM01217"/>
    </source>
</evidence>
<dbReference type="PROSITE" id="PS00775">
    <property type="entry name" value="GLYCOSYL_HYDROL_F3"/>
    <property type="match status" value="1"/>
</dbReference>
<reference evidence="6 7" key="1">
    <citation type="submission" date="2023-04" db="EMBL/GenBank/DDBJ databases">
        <title>Fusibacter bizertensis strain WBS, isolated from littoral bottom sediments of the Arctic seas - biochemical and genomic analysis.</title>
        <authorList>
            <person name="Brioukhanov A.L."/>
        </authorList>
    </citation>
    <scope>NUCLEOTIDE SEQUENCE [LARGE SCALE GENOMIC DNA]</scope>
    <source>
        <strain evidence="6 7">WBS</strain>
    </source>
</reference>
<keyword evidence="7" id="KW-1185">Reference proteome</keyword>
<dbReference type="SMART" id="SM01217">
    <property type="entry name" value="Fn3_like"/>
    <property type="match status" value="1"/>
</dbReference>
<dbReference type="InterPro" id="IPR002772">
    <property type="entry name" value="Glyco_hydro_3_C"/>
</dbReference>
<sequence>MGIREKTQEIVNLMTVEEKAQVCVGKNFWEIEGVSRLGINSIKVADGPHGLRKQSADADHLGINESVPATCFPTASLLASTWNRELIHKMGNALARECVAEDVSVLLGPGVNIKRSPLGGRNFEYFSEDPFVSSEIAIAWINGVQELGVGASLKHFAANNQEYRRMLIDTIVDERTLREVYLSSFEETVKLASPSTVMCAYNRLNGTYCSENKWLLTDVLRDDWLYKGVLITDWGATNDRVKGLTAGQDVEMPGVNDENIHKIISAVESGKITMKELDGTVGRVVSLLLEKNNNHKSDFGNFKAEHHKLAREIASEGIVLLKNDGILPLSKNDKVAIIGNMAWSPRYQGSGSSFMNPTQLDTVYECLKSRIENDEGVYFSKGYIDDDIINQQLVDEAVSVAQSASVTCIFVGLSESYESEGFDRTELTLPKSHENLIKAILHVTSNVVVVLSNGAPVCMPWKEEVSAIIEGYLSGQAGASAMLDIIFGDINPSGKLAETFPEETEVSQYFKGSKKSILYKENIYVGYKYYDRFGGKVAFPFGHGLSYTTFDLWDNEVIINYADGIFDGVTASINLSNIGHRKGKTVVQAYVSAVDGKVHRPLKVLGQFEKIELEANESKRITLELKKRAFEIYNTKTKRWHVEPGRYNILIGFSSVDLPLKAQIDIPVEMSDGEVELTKADQFYIQSYDQRLQISDQEFLELYGLQAHLDDIYNRQNYDLNTPIYEMRKTIIGSLLMLVIKVGVKVNMRKQKNAGMKKMIASIIEEVTLRNLVMMTGGIITHKMTESFLVMSKNGFFTGLRHFLKKSDR</sequence>
<organism evidence="6 7">
    <name type="scientific">Fusibacter bizertensis</name>
    <dbReference type="NCBI Taxonomy" id="1488331"/>
    <lineage>
        <taxon>Bacteria</taxon>
        <taxon>Bacillati</taxon>
        <taxon>Bacillota</taxon>
        <taxon>Clostridia</taxon>
        <taxon>Eubacteriales</taxon>
        <taxon>Eubacteriales Family XII. Incertae Sedis</taxon>
        <taxon>Fusibacter</taxon>
    </lineage>
</organism>
<dbReference type="Pfam" id="PF14310">
    <property type="entry name" value="Fn3-like"/>
    <property type="match status" value="1"/>
</dbReference>
<dbReference type="SUPFAM" id="SSF52279">
    <property type="entry name" value="Beta-D-glucan exohydrolase, C-terminal domain"/>
    <property type="match status" value="1"/>
</dbReference>
<dbReference type="Pfam" id="PF01915">
    <property type="entry name" value="Glyco_hydro_3_C"/>
    <property type="match status" value="1"/>
</dbReference>
<dbReference type="Pfam" id="PF00933">
    <property type="entry name" value="Glyco_hydro_3"/>
    <property type="match status" value="1"/>
</dbReference>
<dbReference type="InterPro" id="IPR026891">
    <property type="entry name" value="Fn3-like"/>
</dbReference>
<keyword evidence="4" id="KW-0326">Glycosidase</keyword>
<dbReference type="GO" id="GO:0016787">
    <property type="term" value="F:hydrolase activity"/>
    <property type="evidence" value="ECO:0007669"/>
    <property type="project" value="UniProtKB-KW"/>
</dbReference>
<dbReference type="Gene3D" id="2.60.40.10">
    <property type="entry name" value="Immunoglobulins"/>
    <property type="match status" value="1"/>
</dbReference>
<evidence type="ECO:0000256" key="2">
    <source>
        <dbReference type="ARBA" id="ARBA00022801"/>
    </source>
</evidence>
<keyword evidence="2 4" id="KW-0378">Hydrolase</keyword>
<dbReference type="InterPro" id="IPR036881">
    <property type="entry name" value="Glyco_hydro_3_C_sf"/>
</dbReference>
<comment type="similarity">
    <text evidence="1 4">Belongs to the glycosyl hydrolase 3 family.</text>
</comment>
<evidence type="ECO:0000256" key="1">
    <source>
        <dbReference type="ARBA" id="ARBA00005336"/>
    </source>
</evidence>
<dbReference type="Gene3D" id="3.40.50.1700">
    <property type="entry name" value="Glycoside hydrolase family 3 C-terminal domain"/>
    <property type="match status" value="2"/>
</dbReference>
<comment type="caution">
    <text evidence="6">The sequence shown here is derived from an EMBL/GenBank/DDBJ whole genome shotgun (WGS) entry which is preliminary data.</text>
</comment>
<dbReference type="InterPro" id="IPR017853">
    <property type="entry name" value="GH"/>
</dbReference>
<dbReference type="InterPro" id="IPR036962">
    <property type="entry name" value="Glyco_hydro_3_N_sf"/>
</dbReference>
<accession>A0ABT6NAA5</accession>
<proteinExistence type="inferred from homology"/>
<dbReference type="PANTHER" id="PTHR42715:SF10">
    <property type="entry name" value="BETA-GLUCOSIDASE"/>
    <property type="match status" value="1"/>
</dbReference>
<evidence type="ECO:0000313" key="6">
    <source>
        <dbReference type="EMBL" id="MDH8677336.1"/>
    </source>
</evidence>
<dbReference type="InterPro" id="IPR013783">
    <property type="entry name" value="Ig-like_fold"/>
</dbReference>
<dbReference type="InterPro" id="IPR019800">
    <property type="entry name" value="Glyco_hydro_3_AS"/>
</dbReference>
<protein>
    <submittedName>
        <fullName evidence="6">Glycoside hydrolase family 3 C-terminal domain-containing protein</fullName>
    </submittedName>
</protein>
<feature type="domain" description="Fibronectin type III-like" evidence="5">
    <location>
        <begin position="585"/>
        <end position="655"/>
    </location>
</feature>
<dbReference type="Gene3D" id="3.20.20.300">
    <property type="entry name" value="Glycoside hydrolase, family 3, N-terminal domain"/>
    <property type="match status" value="2"/>
</dbReference>
<evidence type="ECO:0000313" key="7">
    <source>
        <dbReference type="Proteomes" id="UP001158045"/>
    </source>
</evidence>
<evidence type="ECO:0000256" key="4">
    <source>
        <dbReference type="RuleBase" id="RU361161"/>
    </source>
</evidence>
<name>A0ABT6NAA5_9FIRM</name>
<dbReference type="Proteomes" id="UP001158045">
    <property type="component" value="Unassembled WGS sequence"/>
</dbReference>
<evidence type="ECO:0000256" key="3">
    <source>
        <dbReference type="ARBA" id="ARBA00023277"/>
    </source>
</evidence>
<dbReference type="PRINTS" id="PR00133">
    <property type="entry name" value="GLHYDRLASE3"/>
</dbReference>
<dbReference type="InterPro" id="IPR050288">
    <property type="entry name" value="Cellulose_deg_GH3"/>
</dbReference>
<keyword evidence="3" id="KW-0119">Carbohydrate metabolism</keyword>
<dbReference type="PANTHER" id="PTHR42715">
    <property type="entry name" value="BETA-GLUCOSIDASE"/>
    <property type="match status" value="1"/>
</dbReference>
<gene>
    <name evidence="6" type="ORF">QE109_04205</name>
</gene>
<dbReference type="RefSeq" id="WP_281093146.1">
    <property type="nucleotide sequence ID" value="NZ_JARYZI010000002.1"/>
</dbReference>
<dbReference type="InterPro" id="IPR001764">
    <property type="entry name" value="Glyco_hydro_3_N"/>
</dbReference>
<dbReference type="EMBL" id="JARYZI010000002">
    <property type="protein sequence ID" value="MDH8677336.1"/>
    <property type="molecule type" value="Genomic_DNA"/>
</dbReference>